<keyword evidence="3" id="KW-0804">Transcription</keyword>
<organism evidence="5 6">
    <name type="scientific">Cedecea davisae</name>
    <dbReference type="NCBI Taxonomy" id="158484"/>
    <lineage>
        <taxon>Bacteria</taxon>
        <taxon>Pseudomonadati</taxon>
        <taxon>Pseudomonadota</taxon>
        <taxon>Gammaproteobacteria</taxon>
        <taxon>Enterobacterales</taxon>
        <taxon>Enterobacteriaceae</taxon>
        <taxon>Cedecea</taxon>
    </lineage>
</organism>
<dbReference type="RefSeq" id="WP_216375399.1">
    <property type="nucleotide sequence ID" value="NZ_JAGRYT010000019.1"/>
</dbReference>
<sequence length="133" mass="14898">MRCPVCGGAEMKQETRDVEYEYKNRKTTIQNVSGDFCDNCGEAILDSDSGDRYMAAIAAFHREVNAEEVDPNFIASVRKRLNLNQAQAAEFFGGGANAFSRYETGRIAPPRPLVLLFKVLDKRPELFEELKSA</sequence>
<keyword evidence="1" id="KW-0805">Transcription regulation</keyword>
<proteinExistence type="predicted"/>
<dbReference type="NCBIfam" id="TIGR03831">
    <property type="entry name" value="YgiT_finger"/>
    <property type="match status" value="1"/>
</dbReference>
<dbReference type="PROSITE" id="PS50943">
    <property type="entry name" value="HTH_CROC1"/>
    <property type="match status" value="1"/>
</dbReference>
<dbReference type="NCBIfam" id="TIGR03830">
    <property type="entry name" value="CxxCG_CxxCG_HTH"/>
    <property type="match status" value="1"/>
</dbReference>
<comment type="caution">
    <text evidence="5">The sequence shown here is derived from an EMBL/GenBank/DDBJ whole genome shotgun (WGS) entry which is preliminary data.</text>
</comment>
<dbReference type="Proteomes" id="UP000686327">
    <property type="component" value="Unassembled WGS sequence"/>
</dbReference>
<name>A0ABS6DFZ4_9ENTR</name>
<dbReference type="PANTHER" id="PTHR36511:SF4">
    <property type="entry name" value="ANTITOXIN MQSA"/>
    <property type="match status" value="1"/>
</dbReference>
<dbReference type="InterPro" id="IPR022452">
    <property type="entry name" value="MqsA"/>
</dbReference>
<dbReference type="EMBL" id="JAGRYU010000012">
    <property type="protein sequence ID" value="MBU4682114.1"/>
    <property type="molecule type" value="Genomic_DNA"/>
</dbReference>
<dbReference type="PANTHER" id="PTHR36511">
    <property type="entry name" value="MERR FAMILY BACTERIAL REGULATORY PROTEIN"/>
    <property type="match status" value="1"/>
</dbReference>
<dbReference type="InterPro" id="IPR052359">
    <property type="entry name" value="HTH-type_reg/antitoxin"/>
</dbReference>
<evidence type="ECO:0000313" key="5">
    <source>
        <dbReference type="EMBL" id="MBU4682114.1"/>
    </source>
</evidence>
<feature type="domain" description="HTH cro/C1-type" evidence="4">
    <location>
        <begin position="74"/>
        <end position="127"/>
    </location>
</feature>
<dbReference type="InterPro" id="IPR001387">
    <property type="entry name" value="Cro/C1-type_HTH"/>
</dbReference>
<evidence type="ECO:0000256" key="1">
    <source>
        <dbReference type="ARBA" id="ARBA00023015"/>
    </source>
</evidence>
<protein>
    <submittedName>
        <fullName evidence="5">Type II toxin-antitoxin system MqsA family antitoxin</fullName>
    </submittedName>
</protein>
<dbReference type="InterPro" id="IPR032758">
    <property type="entry name" value="MqsA/HigA-2"/>
</dbReference>
<dbReference type="SMART" id="SM00530">
    <property type="entry name" value="HTH_XRE"/>
    <property type="match status" value="1"/>
</dbReference>
<gene>
    <name evidence="5" type="ORF">KC222_08825</name>
</gene>
<evidence type="ECO:0000259" key="4">
    <source>
        <dbReference type="PROSITE" id="PS50943"/>
    </source>
</evidence>
<dbReference type="Pfam" id="PF15731">
    <property type="entry name" value="MqsA_antitoxin"/>
    <property type="match status" value="1"/>
</dbReference>
<dbReference type="CDD" id="cd12870">
    <property type="entry name" value="MqsA"/>
    <property type="match status" value="1"/>
</dbReference>
<accession>A0ABS6DFZ4</accession>
<keyword evidence="2" id="KW-0238">DNA-binding</keyword>
<evidence type="ECO:0000256" key="2">
    <source>
        <dbReference type="ARBA" id="ARBA00023125"/>
    </source>
</evidence>
<keyword evidence="6" id="KW-1185">Reference proteome</keyword>
<dbReference type="InterPro" id="IPR022453">
    <property type="entry name" value="Znf_MqsA-type"/>
</dbReference>
<evidence type="ECO:0000256" key="3">
    <source>
        <dbReference type="ARBA" id="ARBA00023163"/>
    </source>
</evidence>
<evidence type="ECO:0000313" key="6">
    <source>
        <dbReference type="Proteomes" id="UP000686327"/>
    </source>
</evidence>
<dbReference type="CDD" id="cd00093">
    <property type="entry name" value="HTH_XRE"/>
    <property type="match status" value="1"/>
</dbReference>
<reference evidence="6" key="1">
    <citation type="submission" date="2023-07" db="EMBL/GenBank/DDBJ databases">
        <title>Cedecea davisae an AmpC producer and its therapeutic implications.</title>
        <authorList>
            <person name="Notter J."/>
        </authorList>
    </citation>
    <scope>NUCLEOTIDE SEQUENCE [LARGE SCALE GENOMIC DNA]</scope>
    <source>
        <strain evidence="6">1</strain>
    </source>
</reference>